<feature type="domain" description="VWFA" evidence="3">
    <location>
        <begin position="555"/>
        <end position="732"/>
    </location>
</feature>
<dbReference type="SMART" id="SM00327">
    <property type="entry name" value="VWA"/>
    <property type="match status" value="4"/>
</dbReference>
<dbReference type="InterPro" id="IPR036465">
    <property type="entry name" value="vWFA_dom_sf"/>
</dbReference>
<dbReference type="EMBL" id="OR651416">
    <property type="protein sequence ID" value="WNX29079.1"/>
    <property type="molecule type" value="mRNA"/>
</dbReference>
<feature type="region of interest" description="Disordered" evidence="1">
    <location>
        <begin position="260"/>
        <end position="344"/>
    </location>
</feature>
<keyword evidence="2" id="KW-0732">Signal</keyword>
<evidence type="ECO:0000259" key="3">
    <source>
        <dbReference type="PROSITE" id="PS50234"/>
    </source>
</evidence>
<feature type="domain" description="VWFA" evidence="3">
    <location>
        <begin position="751"/>
        <end position="924"/>
    </location>
</feature>
<dbReference type="SUPFAM" id="SSF53300">
    <property type="entry name" value="vWA-like"/>
    <property type="match status" value="4"/>
</dbReference>
<dbReference type="Pfam" id="PF00092">
    <property type="entry name" value="VWA"/>
    <property type="match status" value="4"/>
</dbReference>
<reference evidence="4" key="1">
    <citation type="submission" date="2023-10" db="EMBL/GenBank/DDBJ databases">
        <title>A vampire's tale: a novel family of anti-platelet proteins from the marine snail Cumia reticulata.</title>
        <authorList>
            <person name="Modica M.V."/>
            <person name="Gerdol M."/>
            <person name="Fracarossi D."/>
            <person name="Cervelli M."/>
            <person name="Reinoso Sanchez J.F."/>
            <person name="Leone S."/>
            <person name="Tartaglia G."/>
            <person name="Milanetti E."/>
            <person name="Vassalli Q.A."/>
            <person name="Ruggeri Z.M."/>
            <person name="Oliverio M."/>
        </authorList>
    </citation>
    <scope>NUCLEOTIDE SEQUENCE</scope>
</reference>
<feature type="signal peptide" evidence="2">
    <location>
        <begin position="1"/>
        <end position="19"/>
    </location>
</feature>
<dbReference type="Gene3D" id="3.40.50.410">
    <property type="entry name" value="von Willebrand factor, type A domain"/>
    <property type="match status" value="4"/>
</dbReference>
<name>A0AA96US83_9CAEN</name>
<proteinExistence type="evidence at transcript level"/>
<protein>
    <submittedName>
        <fullName evidence="4">CREWS-A3</fullName>
    </submittedName>
</protein>
<dbReference type="PANTHER" id="PTHR24020:SF20">
    <property type="entry name" value="PH DOMAIN-CONTAINING PROTEIN"/>
    <property type="match status" value="1"/>
</dbReference>
<dbReference type="InterPro" id="IPR050525">
    <property type="entry name" value="ECM_Assembly_Org"/>
</dbReference>
<sequence>MVLFPLLLLFLILRGSAPAATFNPTCTERSNVVFLVDTSNSTDEQDFKKELLYVQGLLDFFDVSPTTTRVAAISYSDDYEKKFGLNTHKTVDKVKEAVDKIKISESQDRNSHMAMKHAREILAAQGKGPNVGQPIIICFTTGSATDPDKVLKEAQKMQNKNIKLFVVHVGSEEEDTRLGDVAKVVTLPNEGDVSRQLNAIAAKICEGSETTEATTLEVTSPGITSPVVTTTEVTSPEVTSSVFTTPEVTSPVNTSVITTSEVTSPEVTSSEVTPSVVTSSEVTSPEVTPSVVTSSEVTSPEVTSPEVTTSVVTSPEVSSPVVTSHGVTSPVTTPPATSPPVVTTTTTKRPVVRCKRPADIVFLLDTSAYLRHIEFQLIKKFVQDMIGYFDVSPSATRVAVVSFSTTSKEEFGLGRYQSEDPMLKAVSNISFTDGGYTRGHKAIAHALTLLEPQPRDDAARIIIYVTASTSSPRDKTVKAAKKVRSKGILVFSVGIGHYVNAEELGQIATQNTTDFVHSVSTFPDLSRISESLGRQACKVPIPVVQPVPQCEQPFDLVFLVDTSGNIYDEEFPLLLEFVQDMIRQFDVSPQKTRVAVISYSKGTKEAFGLDKYQSSEPMLEAVGKIAFTNTGYLDSHDAIDDAYNLLSPKSRDDAVRAIIYIAHGGATKRDETFRIAEKVRNKGILMFTVGVGEHWTHKELDQIATENTAQFVHNVNYLEDLSALSETLGPEVCAAKAPIMEPVELCKHPVELVFLVDMSNSVNPSDFPFMMDFVIEVIELFDISPSTTRVAVVSFNEEHKEEFNLQKYSTVRELRKAVSQISFTGGGRTNPDLAIKHAREVILDDSRKDAGRVIISMIEGQPSDWSSTVQEADETRQEDIVMFAVGLGEEADEKKLEEIVFNGDEQYVYTAYNVTYLPEITKALGEKACSVSQLE</sequence>
<dbReference type="PROSITE" id="PS50234">
    <property type="entry name" value="VWFA"/>
    <property type="match status" value="4"/>
</dbReference>
<feature type="domain" description="VWFA" evidence="3">
    <location>
        <begin position="359"/>
        <end position="532"/>
    </location>
</feature>
<feature type="compositionally biased region" description="Low complexity" evidence="1">
    <location>
        <begin position="260"/>
        <end position="331"/>
    </location>
</feature>
<dbReference type="AlphaFoldDB" id="A0AA96US83"/>
<feature type="chain" id="PRO_5041667447" evidence="2">
    <location>
        <begin position="20"/>
        <end position="935"/>
    </location>
</feature>
<evidence type="ECO:0000256" key="2">
    <source>
        <dbReference type="SAM" id="SignalP"/>
    </source>
</evidence>
<feature type="domain" description="VWFA" evidence="3">
    <location>
        <begin position="31"/>
        <end position="204"/>
    </location>
</feature>
<accession>A0AA96US83</accession>
<dbReference type="InterPro" id="IPR002035">
    <property type="entry name" value="VWF_A"/>
</dbReference>
<dbReference type="CDD" id="cd01450">
    <property type="entry name" value="vWFA_subfamily_ECM"/>
    <property type="match status" value="4"/>
</dbReference>
<evidence type="ECO:0000256" key="1">
    <source>
        <dbReference type="SAM" id="MobiDB-lite"/>
    </source>
</evidence>
<evidence type="ECO:0000313" key="4">
    <source>
        <dbReference type="EMBL" id="WNX29079.1"/>
    </source>
</evidence>
<dbReference type="PANTHER" id="PTHR24020">
    <property type="entry name" value="COLLAGEN ALPHA"/>
    <property type="match status" value="1"/>
</dbReference>
<organism evidence="4">
    <name type="scientific">Colubraria reticulata</name>
    <dbReference type="NCBI Taxonomy" id="604273"/>
    <lineage>
        <taxon>Eukaryota</taxon>
        <taxon>Metazoa</taxon>
        <taxon>Spiralia</taxon>
        <taxon>Lophotrochozoa</taxon>
        <taxon>Mollusca</taxon>
        <taxon>Gastropoda</taxon>
        <taxon>Caenogastropoda</taxon>
        <taxon>Neogastropoda</taxon>
        <taxon>Buccinoidea</taxon>
        <taxon>Buccinidae</taxon>
        <taxon>Colubraria</taxon>
    </lineage>
</organism>